<dbReference type="InterPro" id="IPR016161">
    <property type="entry name" value="Ald_DH/histidinol_DH"/>
</dbReference>
<dbReference type="InterPro" id="IPR016163">
    <property type="entry name" value="Ald_DH_C"/>
</dbReference>
<dbReference type="PANTHER" id="PTHR11699">
    <property type="entry name" value="ALDEHYDE DEHYDROGENASE-RELATED"/>
    <property type="match status" value="1"/>
</dbReference>
<dbReference type="FunFam" id="3.40.605.10:FF:000007">
    <property type="entry name" value="NAD/NADP-dependent betaine aldehyde dehydrogenase"/>
    <property type="match status" value="1"/>
</dbReference>
<dbReference type="KEGG" id="ima:PO878_16605"/>
<dbReference type="RefSeq" id="WP_272735648.1">
    <property type="nucleotide sequence ID" value="NZ_CP116942.1"/>
</dbReference>
<name>A0AAE9Y7Z8_9ACTN</name>
<evidence type="ECO:0000313" key="8">
    <source>
        <dbReference type="Proteomes" id="UP001216390"/>
    </source>
</evidence>
<dbReference type="Proteomes" id="UP001216390">
    <property type="component" value="Chromosome"/>
</dbReference>
<evidence type="ECO:0000256" key="5">
    <source>
        <dbReference type="SAM" id="MobiDB-lite"/>
    </source>
</evidence>
<evidence type="ECO:0000256" key="1">
    <source>
        <dbReference type="ARBA" id="ARBA00009986"/>
    </source>
</evidence>
<gene>
    <name evidence="7" type="ORF">PO878_16605</name>
</gene>
<dbReference type="FunFam" id="3.40.605.10:FF:000026">
    <property type="entry name" value="Aldehyde dehydrogenase, putative"/>
    <property type="match status" value="1"/>
</dbReference>
<feature type="region of interest" description="Disordered" evidence="5">
    <location>
        <begin position="28"/>
        <end position="49"/>
    </location>
</feature>
<dbReference type="GO" id="GO:0016620">
    <property type="term" value="F:oxidoreductase activity, acting on the aldehyde or oxo group of donors, NAD or NADP as acceptor"/>
    <property type="evidence" value="ECO:0007669"/>
    <property type="project" value="InterPro"/>
</dbReference>
<dbReference type="EMBL" id="CP116942">
    <property type="protein sequence ID" value="WCO66123.1"/>
    <property type="molecule type" value="Genomic_DNA"/>
</dbReference>
<dbReference type="Pfam" id="PF00171">
    <property type="entry name" value="Aldedh"/>
    <property type="match status" value="1"/>
</dbReference>
<dbReference type="InterPro" id="IPR029510">
    <property type="entry name" value="Ald_DH_CS_GLU"/>
</dbReference>
<dbReference type="PROSITE" id="PS00687">
    <property type="entry name" value="ALDEHYDE_DEHYDR_GLU"/>
    <property type="match status" value="1"/>
</dbReference>
<organism evidence="7 8">
    <name type="scientific">Iamia majanohamensis</name>
    <dbReference type="NCBI Taxonomy" id="467976"/>
    <lineage>
        <taxon>Bacteria</taxon>
        <taxon>Bacillati</taxon>
        <taxon>Actinomycetota</taxon>
        <taxon>Acidimicrobiia</taxon>
        <taxon>Acidimicrobiales</taxon>
        <taxon>Iamiaceae</taxon>
        <taxon>Iamia</taxon>
    </lineage>
</organism>
<reference evidence="7" key="1">
    <citation type="submission" date="2023-01" db="EMBL/GenBank/DDBJ databases">
        <title>The diversity of Class Acidimicrobiia in South China Sea sediment environments and the proposal of Iamia marina sp. nov., a novel species of the genus Iamia.</title>
        <authorList>
            <person name="He Y."/>
            <person name="Tian X."/>
        </authorList>
    </citation>
    <scope>NUCLEOTIDE SEQUENCE</scope>
    <source>
        <strain evidence="7">DSM 19957</strain>
    </source>
</reference>
<dbReference type="AlphaFoldDB" id="A0AAE9Y7Z8"/>
<evidence type="ECO:0000313" key="7">
    <source>
        <dbReference type="EMBL" id="WCO66123.1"/>
    </source>
</evidence>
<evidence type="ECO:0000259" key="6">
    <source>
        <dbReference type="Pfam" id="PF00171"/>
    </source>
</evidence>
<dbReference type="SUPFAM" id="SSF53720">
    <property type="entry name" value="ALDH-like"/>
    <property type="match status" value="1"/>
</dbReference>
<evidence type="ECO:0000256" key="4">
    <source>
        <dbReference type="RuleBase" id="RU003345"/>
    </source>
</evidence>
<proteinExistence type="inferred from homology"/>
<keyword evidence="2 4" id="KW-0560">Oxidoreductase</keyword>
<keyword evidence="8" id="KW-1185">Reference proteome</keyword>
<feature type="domain" description="Aldehyde dehydrogenase" evidence="6">
    <location>
        <begin position="36"/>
        <end position="489"/>
    </location>
</feature>
<feature type="active site" evidence="3">
    <location>
        <position position="261"/>
    </location>
</feature>
<protein>
    <submittedName>
        <fullName evidence="7">Aldehyde dehydrogenase family protein</fullName>
    </submittedName>
</protein>
<evidence type="ECO:0000256" key="3">
    <source>
        <dbReference type="PROSITE-ProRule" id="PRU10007"/>
    </source>
</evidence>
<sequence length="493" mass="50458">MTIDAAGATALVEGLAARGALVIGDARTATGGAGSHPHHDPSTGRLQAQVPLGDGADIDRAVAAARAALPVWQGLSLARRAAALHRLADLLTAHADEAAAINALDNGTPRAGMDPATYTAAWVRYYAGWVDKVEGQVVPSPGRAGLDYVRPEPYGVVAAIVPWNGPMMGMGQKVAPALAAGNVVVAKPPEIAPFGAVRFAELALEAGIPPGVVNVVPGGAEAGRALVGHPGVDKVSFTGGTATAREVMATAAATLTPLALELGGKSANVVFPDADLDRAVTVASFLGVALLSGQGCALPTRLYVHDDVYDDVVARVLAQVEAIPVGRALDPGSVMGPVVTEAACQRILGVVERAVAEDHGRLLTGGHRLGGDLADGWFVAPTVFGDVDHTSALAREEVFGPVLSVLRFSEEDEVVEKVNDSDYGLAAYLHTGDVGRAHRLAAAFEVGSVVVNGFPPGSPGAPFGGVKQSGFGREGGRAGIEEYLRPKNVFIGW</sequence>
<comment type="similarity">
    <text evidence="1 4">Belongs to the aldehyde dehydrogenase family.</text>
</comment>
<accession>A0AAE9Y7Z8</accession>
<dbReference type="InterPro" id="IPR016162">
    <property type="entry name" value="Ald_DH_N"/>
</dbReference>
<evidence type="ECO:0000256" key="2">
    <source>
        <dbReference type="ARBA" id="ARBA00023002"/>
    </source>
</evidence>
<dbReference type="InterPro" id="IPR015590">
    <property type="entry name" value="Aldehyde_DH_dom"/>
</dbReference>
<dbReference type="Gene3D" id="3.40.605.10">
    <property type="entry name" value="Aldehyde Dehydrogenase, Chain A, domain 1"/>
    <property type="match status" value="1"/>
</dbReference>
<dbReference type="Gene3D" id="3.40.309.10">
    <property type="entry name" value="Aldehyde Dehydrogenase, Chain A, domain 2"/>
    <property type="match status" value="1"/>
</dbReference>